<dbReference type="PROSITE" id="PS51292">
    <property type="entry name" value="ZF_RING_CH"/>
    <property type="match status" value="1"/>
</dbReference>
<gene>
    <name evidence="14" type="ORF">BSTOLATCC_MIC59641</name>
</gene>
<evidence type="ECO:0000256" key="9">
    <source>
        <dbReference type="ARBA" id="ARBA00023136"/>
    </source>
</evidence>
<keyword evidence="9 11" id="KW-0472">Membrane</keyword>
<keyword evidence="3 11" id="KW-0812">Transmembrane</keyword>
<evidence type="ECO:0000256" key="8">
    <source>
        <dbReference type="ARBA" id="ARBA00022989"/>
    </source>
</evidence>
<keyword evidence="4" id="KW-0479">Metal-binding</keyword>
<comment type="caution">
    <text evidence="14">The sequence shown here is derived from an EMBL/GenBank/DDBJ whole genome shotgun (WGS) entry which is preliminary data.</text>
</comment>
<evidence type="ECO:0000256" key="7">
    <source>
        <dbReference type="ARBA" id="ARBA00022833"/>
    </source>
</evidence>
<keyword evidence="2" id="KW-0808">Transferase</keyword>
<dbReference type="Pfam" id="PF12906">
    <property type="entry name" value="RINGv"/>
    <property type="match status" value="1"/>
</dbReference>
<evidence type="ECO:0000256" key="10">
    <source>
        <dbReference type="PROSITE-ProRule" id="PRU00175"/>
    </source>
</evidence>
<dbReference type="EMBL" id="CAJZBQ010000057">
    <property type="protein sequence ID" value="CAG9333828.1"/>
    <property type="molecule type" value="Genomic_DNA"/>
</dbReference>
<evidence type="ECO:0000256" key="3">
    <source>
        <dbReference type="ARBA" id="ARBA00022692"/>
    </source>
</evidence>
<evidence type="ECO:0000256" key="2">
    <source>
        <dbReference type="ARBA" id="ARBA00022679"/>
    </source>
</evidence>
<dbReference type="GO" id="GO:0016020">
    <property type="term" value="C:membrane"/>
    <property type="evidence" value="ECO:0007669"/>
    <property type="project" value="UniProtKB-SubCell"/>
</dbReference>
<dbReference type="PANTHER" id="PTHR46065">
    <property type="entry name" value="E3 UBIQUITIN-PROTEIN LIGASE MARCH 2/3 FAMILY MEMBER"/>
    <property type="match status" value="1"/>
</dbReference>
<dbReference type="InterPro" id="IPR013083">
    <property type="entry name" value="Znf_RING/FYVE/PHD"/>
</dbReference>
<dbReference type="Proteomes" id="UP001162131">
    <property type="component" value="Unassembled WGS sequence"/>
</dbReference>
<evidence type="ECO:0000313" key="15">
    <source>
        <dbReference type="Proteomes" id="UP001162131"/>
    </source>
</evidence>
<evidence type="ECO:0000256" key="1">
    <source>
        <dbReference type="ARBA" id="ARBA00004141"/>
    </source>
</evidence>
<feature type="domain" description="RING-type" evidence="12">
    <location>
        <begin position="19"/>
        <end position="66"/>
    </location>
</feature>
<evidence type="ECO:0000256" key="4">
    <source>
        <dbReference type="ARBA" id="ARBA00022723"/>
    </source>
</evidence>
<keyword evidence="8 11" id="KW-1133">Transmembrane helix</keyword>
<organism evidence="14 15">
    <name type="scientific">Blepharisma stoltei</name>
    <dbReference type="NCBI Taxonomy" id="1481888"/>
    <lineage>
        <taxon>Eukaryota</taxon>
        <taxon>Sar</taxon>
        <taxon>Alveolata</taxon>
        <taxon>Ciliophora</taxon>
        <taxon>Postciliodesmatophora</taxon>
        <taxon>Heterotrichea</taxon>
        <taxon>Heterotrichida</taxon>
        <taxon>Blepharismidae</taxon>
        <taxon>Blepharisma</taxon>
    </lineage>
</organism>
<dbReference type="PROSITE" id="PS50089">
    <property type="entry name" value="ZF_RING_2"/>
    <property type="match status" value="1"/>
</dbReference>
<keyword evidence="7" id="KW-0862">Zinc</keyword>
<dbReference type="AlphaFoldDB" id="A0AAU9K487"/>
<evidence type="ECO:0000256" key="6">
    <source>
        <dbReference type="ARBA" id="ARBA00022786"/>
    </source>
</evidence>
<dbReference type="SMART" id="SM00744">
    <property type="entry name" value="RINGv"/>
    <property type="match status" value="1"/>
</dbReference>
<sequence>MEDEPDMVKIKDIDENTSCRICLERGDPETYLCIPCNCLGSIRYIHPDCLKEWIKESGSVECEICHSMYKSRWSIWAYEHNLIRNENTQQPGQEAANGNDQVPLWKVALILLVTLTIYGGIVVASADDITQLNFKGALQVLFRGLLCLIVIMLAAYTALVRWGLGILIIQPLE</sequence>
<keyword evidence="5 10" id="KW-0863">Zinc-finger</keyword>
<dbReference type="SUPFAM" id="SSF57850">
    <property type="entry name" value="RING/U-box"/>
    <property type="match status" value="1"/>
</dbReference>
<reference evidence="14" key="1">
    <citation type="submission" date="2021-09" db="EMBL/GenBank/DDBJ databases">
        <authorList>
            <consortium name="AG Swart"/>
            <person name="Singh M."/>
            <person name="Singh A."/>
            <person name="Seah K."/>
            <person name="Emmerich C."/>
        </authorList>
    </citation>
    <scope>NUCLEOTIDE SEQUENCE</scope>
    <source>
        <strain evidence="14">ATCC30299</strain>
    </source>
</reference>
<evidence type="ECO:0000259" key="13">
    <source>
        <dbReference type="PROSITE" id="PS51292"/>
    </source>
</evidence>
<evidence type="ECO:0000256" key="5">
    <source>
        <dbReference type="ARBA" id="ARBA00022771"/>
    </source>
</evidence>
<evidence type="ECO:0000256" key="11">
    <source>
        <dbReference type="SAM" id="Phobius"/>
    </source>
</evidence>
<dbReference type="CDD" id="cd16495">
    <property type="entry name" value="RING_CH-C4HC3_MARCH"/>
    <property type="match status" value="1"/>
</dbReference>
<proteinExistence type="predicted"/>
<evidence type="ECO:0000259" key="12">
    <source>
        <dbReference type="PROSITE" id="PS50089"/>
    </source>
</evidence>
<accession>A0AAU9K487</accession>
<keyword evidence="6" id="KW-0833">Ubl conjugation pathway</keyword>
<keyword evidence="15" id="KW-1185">Reference proteome</keyword>
<dbReference type="Gene3D" id="3.30.40.10">
    <property type="entry name" value="Zinc/RING finger domain, C3HC4 (zinc finger)"/>
    <property type="match status" value="1"/>
</dbReference>
<evidence type="ECO:0008006" key="16">
    <source>
        <dbReference type="Google" id="ProtNLM"/>
    </source>
</evidence>
<feature type="transmembrane region" description="Helical" evidence="11">
    <location>
        <begin position="104"/>
        <end position="124"/>
    </location>
</feature>
<dbReference type="InterPro" id="IPR011016">
    <property type="entry name" value="Znf_RING-CH"/>
</dbReference>
<dbReference type="PANTHER" id="PTHR46065:SF3">
    <property type="entry name" value="FI20425P1"/>
    <property type="match status" value="1"/>
</dbReference>
<name>A0AAU9K487_9CILI</name>
<evidence type="ECO:0000313" key="14">
    <source>
        <dbReference type="EMBL" id="CAG9333828.1"/>
    </source>
</evidence>
<comment type="subcellular location">
    <subcellularLocation>
        <location evidence="1">Membrane</location>
        <topology evidence="1">Multi-pass membrane protein</topology>
    </subcellularLocation>
</comment>
<dbReference type="GO" id="GO:0008270">
    <property type="term" value="F:zinc ion binding"/>
    <property type="evidence" value="ECO:0007669"/>
    <property type="project" value="UniProtKB-KW"/>
</dbReference>
<dbReference type="GO" id="GO:0016740">
    <property type="term" value="F:transferase activity"/>
    <property type="evidence" value="ECO:0007669"/>
    <property type="project" value="UniProtKB-KW"/>
</dbReference>
<feature type="domain" description="RING-CH-type" evidence="13">
    <location>
        <begin position="11"/>
        <end position="72"/>
    </location>
</feature>
<dbReference type="InterPro" id="IPR001841">
    <property type="entry name" value="Znf_RING"/>
</dbReference>
<feature type="transmembrane region" description="Helical" evidence="11">
    <location>
        <begin position="145"/>
        <end position="169"/>
    </location>
</feature>
<protein>
    <recommendedName>
        <fullName evidence="16">RING-CH-type domain-containing protein</fullName>
    </recommendedName>
</protein>